<sequence length="440" mass="50427">MPAYQSMSLQSLFRLQDEILLDRLEHLLPALMEESGIDMWIVIGDEYNEGPTVESLLPSSFFHARRTAAFLFSLQQGKLSRMVVSKPDFSIDRFYEPVLLKPKGFDWETFYRAFASRYDLEAIRAMPEEDLYSCISRIVHQHNPRRIAIEVSDQVPFADGLSKSNYDKLHACLDPSFQTRLHSAEDLVVRWLETRRPKEIDLMRYISHITREIIAKCYSRTFIVPGKTTIGEARFFLMESAIKLGMIPWFDATVWIRRKGFAHIDDDSAVIEQGDLLHCDFGVRYGKLCSDVQEMAYVKAEDDEKLIAELELIHRKAMRLQDILARTFSKGATGNQVLEQALAQAKAEGIEKPMIYSHPIGLYGHGPGPTIGSFGNQVFVPGSGERLINDSTCYAMELNVMEQVPSWDNLRIMYGQEIDILFQDTRVEFLSGRQQQLHII</sequence>
<dbReference type="PANTHER" id="PTHR46112">
    <property type="entry name" value="AMINOPEPTIDASE"/>
    <property type="match status" value="1"/>
</dbReference>
<name>A0ABY4DEC1_9SPIR</name>
<evidence type="ECO:0000313" key="2">
    <source>
        <dbReference type="EMBL" id="UOM50286.1"/>
    </source>
</evidence>
<protein>
    <submittedName>
        <fullName evidence="2">Aminopeptidase P family protein</fullName>
    </submittedName>
</protein>
<dbReference type="Gene3D" id="3.90.230.10">
    <property type="entry name" value="Creatinase/methionine aminopeptidase superfamily"/>
    <property type="match status" value="1"/>
</dbReference>
<dbReference type="RefSeq" id="WP_244771677.1">
    <property type="nucleotide sequence ID" value="NZ_CP094929.1"/>
</dbReference>
<feature type="domain" description="Peptidase M24" evidence="1">
    <location>
        <begin position="202"/>
        <end position="401"/>
    </location>
</feature>
<accession>A0ABY4DEC1</accession>
<keyword evidence="2" id="KW-0378">Hydrolase</keyword>
<reference evidence="3" key="1">
    <citation type="journal article" date="2024" name="J Bioinform Genom">
        <title>Complete genome sequence of the type strain bacterium Sphaerochaeta associata GLS2t (VKM B-2742)t.</title>
        <authorList>
            <person name="Troshina O.Y."/>
            <person name="Tepeeva A.N."/>
            <person name="Arzamasceva V.O."/>
            <person name="Whitman W.B."/>
            <person name="Varghese N."/>
            <person name="Shapiro N."/>
            <person name="Woyke T."/>
            <person name="Kripides N.C."/>
            <person name="Vasilenko O.V."/>
        </authorList>
    </citation>
    <scope>NUCLEOTIDE SEQUENCE [LARGE SCALE GENOMIC DNA]</scope>
    <source>
        <strain evidence="3">GLS2T</strain>
    </source>
</reference>
<dbReference type="PANTHER" id="PTHR46112:SF3">
    <property type="entry name" value="AMINOPEPTIDASE YPDF"/>
    <property type="match status" value="1"/>
</dbReference>
<dbReference type="Proteomes" id="UP000829708">
    <property type="component" value="Chromosome"/>
</dbReference>
<dbReference type="InterPro" id="IPR036005">
    <property type="entry name" value="Creatinase/aminopeptidase-like"/>
</dbReference>
<evidence type="ECO:0000313" key="3">
    <source>
        <dbReference type="Proteomes" id="UP000829708"/>
    </source>
</evidence>
<evidence type="ECO:0000259" key="1">
    <source>
        <dbReference type="Pfam" id="PF00557"/>
    </source>
</evidence>
<organism evidence="2 3">
    <name type="scientific">Sphaerochaeta associata</name>
    <dbReference type="NCBI Taxonomy" id="1129264"/>
    <lineage>
        <taxon>Bacteria</taxon>
        <taxon>Pseudomonadati</taxon>
        <taxon>Spirochaetota</taxon>
        <taxon>Spirochaetia</taxon>
        <taxon>Spirochaetales</taxon>
        <taxon>Sphaerochaetaceae</taxon>
        <taxon>Sphaerochaeta</taxon>
    </lineage>
</organism>
<proteinExistence type="predicted"/>
<dbReference type="SUPFAM" id="SSF55920">
    <property type="entry name" value="Creatinase/aminopeptidase"/>
    <property type="match status" value="1"/>
</dbReference>
<dbReference type="EMBL" id="CP094929">
    <property type="protein sequence ID" value="UOM50286.1"/>
    <property type="molecule type" value="Genomic_DNA"/>
</dbReference>
<dbReference type="Pfam" id="PF00557">
    <property type="entry name" value="Peptidase_M24"/>
    <property type="match status" value="1"/>
</dbReference>
<gene>
    <name evidence="2" type="ORF">MUG09_12050</name>
</gene>
<dbReference type="GO" id="GO:0004177">
    <property type="term" value="F:aminopeptidase activity"/>
    <property type="evidence" value="ECO:0007669"/>
    <property type="project" value="UniProtKB-KW"/>
</dbReference>
<keyword evidence="2" id="KW-0645">Protease</keyword>
<dbReference type="InterPro" id="IPR000994">
    <property type="entry name" value="Pept_M24"/>
</dbReference>
<dbReference type="InterPro" id="IPR050659">
    <property type="entry name" value="Peptidase_M24B"/>
</dbReference>
<keyword evidence="3" id="KW-1185">Reference proteome</keyword>
<keyword evidence="2" id="KW-0031">Aminopeptidase</keyword>